<proteinExistence type="predicted"/>
<dbReference type="PROSITE" id="PS00823">
    <property type="entry name" value="DEHYDRIN_2"/>
    <property type="match status" value="1"/>
</dbReference>
<evidence type="ECO:0008006" key="4">
    <source>
        <dbReference type="Google" id="ProtNLM"/>
    </source>
</evidence>
<sequence>MSEKTAGIGSGKEHHGLGKGKEFVPGTKEYRERFGHGHSKLAKAHIPGTGKHHETEGGKRVDEMPWAEDEFRQHVPEPEPYQVTSGHDTSLLTKLKEKIPGTKPLHQHQSHF</sequence>
<feature type="compositionally biased region" description="Basic and acidic residues" evidence="1">
    <location>
        <begin position="11"/>
        <end position="24"/>
    </location>
</feature>
<dbReference type="AlphaFoldDB" id="A0AAW1R418"/>
<comment type="caution">
    <text evidence="2">The sequence shown here is derived from an EMBL/GenBank/DDBJ whole genome shotgun (WGS) entry which is preliminary data.</text>
</comment>
<gene>
    <name evidence="2" type="ORF">WJX72_000147</name>
</gene>
<name>A0AAW1R418_9CHLO</name>
<evidence type="ECO:0000256" key="1">
    <source>
        <dbReference type="SAM" id="MobiDB-lite"/>
    </source>
</evidence>
<accession>A0AAW1R418</accession>
<protein>
    <recommendedName>
        <fullName evidence="4">Dehydrin</fullName>
    </recommendedName>
</protein>
<dbReference type="EMBL" id="JALJOR010000001">
    <property type="protein sequence ID" value="KAK9828464.1"/>
    <property type="molecule type" value="Genomic_DNA"/>
</dbReference>
<keyword evidence="3" id="KW-1185">Reference proteome</keyword>
<feature type="compositionally biased region" description="Basic and acidic residues" evidence="1">
    <location>
        <begin position="51"/>
        <end position="61"/>
    </location>
</feature>
<evidence type="ECO:0000313" key="2">
    <source>
        <dbReference type="EMBL" id="KAK9828464.1"/>
    </source>
</evidence>
<feature type="region of interest" description="Disordered" evidence="1">
    <location>
        <begin position="39"/>
        <end position="61"/>
    </location>
</feature>
<feature type="region of interest" description="Disordered" evidence="1">
    <location>
        <begin position="1"/>
        <end position="24"/>
    </location>
</feature>
<dbReference type="Proteomes" id="UP001489004">
    <property type="component" value="Unassembled WGS sequence"/>
</dbReference>
<reference evidence="2 3" key="1">
    <citation type="journal article" date="2024" name="Nat. Commun.">
        <title>Phylogenomics reveals the evolutionary origins of lichenization in chlorophyte algae.</title>
        <authorList>
            <person name="Puginier C."/>
            <person name="Libourel C."/>
            <person name="Otte J."/>
            <person name="Skaloud P."/>
            <person name="Haon M."/>
            <person name="Grisel S."/>
            <person name="Petersen M."/>
            <person name="Berrin J.G."/>
            <person name="Delaux P.M."/>
            <person name="Dal Grande F."/>
            <person name="Keller J."/>
        </authorList>
    </citation>
    <scope>NUCLEOTIDE SEQUENCE [LARGE SCALE GENOMIC DNA]</scope>
    <source>
        <strain evidence="2 3">SAG 2043</strain>
    </source>
</reference>
<evidence type="ECO:0000313" key="3">
    <source>
        <dbReference type="Proteomes" id="UP001489004"/>
    </source>
</evidence>
<organism evidence="2 3">
    <name type="scientific">[Myrmecia] bisecta</name>
    <dbReference type="NCBI Taxonomy" id="41462"/>
    <lineage>
        <taxon>Eukaryota</taxon>
        <taxon>Viridiplantae</taxon>
        <taxon>Chlorophyta</taxon>
        <taxon>core chlorophytes</taxon>
        <taxon>Trebouxiophyceae</taxon>
        <taxon>Trebouxiales</taxon>
        <taxon>Trebouxiaceae</taxon>
        <taxon>Myrmecia</taxon>
    </lineage>
</organism>
<dbReference type="InterPro" id="IPR030513">
    <property type="entry name" value="Dehydrin_CS"/>
</dbReference>